<comment type="caution">
    <text evidence="2">The sequence shown here is derived from an EMBL/GenBank/DDBJ whole genome shotgun (WGS) entry which is preliminary data.</text>
</comment>
<name>A0A401ZNJ1_9CHLR</name>
<evidence type="ECO:0000313" key="2">
    <source>
        <dbReference type="EMBL" id="GCE08421.1"/>
    </source>
</evidence>
<sequence>MSEHDHAHRVSVRPEESCVLDEERHCLTCSDEAIKVRVVAVKPEAGTATVAVDLLNIEEVDISLLERVRPGDLLLVHAGVALERCSAEEEREEAHHA</sequence>
<evidence type="ECO:0000313" key="3">
    <source>
        <dbReference type="Proteomes" id="UP000287224"/>
    </source>
</evidence>
<evidence type="ECO:0000256" key="1">
    <source>
        <dbReference type="ARBA" id="ARBA00006018"/>
    </source>
</evidence>
<dbReference type="Proteomes" id="UP000287224">
    <property type="component" value="Unassembled WGS sequence"/>
</dbReference>
<protein>
    <recommendedName>
        <fullName evidence="4">Hydrogenase assembly protein HupF</fullName>
    </recommendedName>
</protein>
<dbReference type="OrthoDB" id="162952at2"/>
<dbReference type="InterPro" id="IPR001109">
    <property type="entry name" value="Hydrogenase_HupF/HypC"/>
</dbReference>
<dbReference type="AlphaFoldDB" id="A0A401ZNJ1"/>
<dbReference type="RefSeq" id="WP_126600964.1">
    <property type="nucleotide sequence ID" value="NZ_BIFQ01000002.1"/>
</dbReference>
<proteinExistence type="inferred from homology"/>
<dbReference type="EMBL" id="BIFQ01000002">
    <property type="protein sequence ID" value="GCE08421.1"/>
    <property type="molecule type" value="Genomic_DNA"/>
</dbReference>
<dbReference type="SUPFAM" id="SSF159127">
    <property type="entry name" value="HupF/HypC-like"/>
    <property type="match status" value="1"/>
</dbReference>
<comment type="similarity">
    <text evidence="1">Belongs to the HupF/HypC family.</text>
</comment>
<dbReference type="Gene3D" id="2.30.30.140">
    <property type="match status" value="1"/>
</dbReference>
<dbReference type="Pfam" id="PF01455">
    <property type="entry name" value="HupF_HypC"/>
    <property type="match status" value="1"/>
</dbReference>
<keyword evidence="3" id="KW-1185">Reference proteome</keyword>
<organism evidence="2 3">
    <name type="scientific">Dictyobacter aurantiacus</name>
    <dbReference type="NCBI Taxonomy" id="1936993"/>
    <lineage>
        <taxon>Bacteria</taxon>
        <taxon>Bacillati</taxon>
        <taxon>Chloroflexota</taxon>
        <taxon>Ktedonobacteria</taxon>
        <taxon>Ktedonobacterales</taxon>
        <taxon>Dictyobacteraceae</taxon>
        <taxon>Dictyobacter</taxon>
    </lineage>
</organism>
<reference evidence="3" key="1">
    <citation type="submission" date="2018-12" db="EMBL/GenBank/DDBJ databases">
        <title>Tengunoibacter tsumagoiensis gen. nov., sp. nov., Dictyobacter kobayashii sp. nov., D. alpinus sp. nov., and D. joshuensis sp. nov. and description of Dictyobacteraceae fam. nov. within the order Ktedonobacterales isolated from Tengu-no-mugimeshi.</title>
        <authorList>
            <person name="Wang C.M."/>
            <person name="Zheng Y."/>
            <person name="Sakai Y."/>
            <person name="Toyoda A."/>
            <person name="Minakuchi Y."/>
            <person name="Abe K."/>
            <person name="Yokota A."/>
            <person name="Yabe S."/>
        </authorList>
    </citation>
    <scope>NUCLEOTIDE SEQUENCE [LARGE SCALE GENOMIC DNA]</scope>
    <source>
        <strain evidence="3">S-27</strain>
    </source>
</reference>
<gene>
    <name evidence="2" type="ORF">KDAU_57500</name>
</gene>
<evidence type="ECO:0008006" key="4">
    <source>
        <dbReference type="Google" id="ProtNLM"/>
    </source>
</evidence>
<accession>A0A401ZNJ1</accession>